<sequence>MKDGGNQDRDIKWMDDVDPDDFESARRYLALVFAPRQGQALTHALEQAPLVRFPAKDVLRASGQQPKSGKDPDVARQARKIARGKALSPVLLVRVPNEARVLVADGYHRVCAAYLHNEDEPVPCKIA</sequence>
<comment type="caution">
    <text evidence="1">The sequence shown here is derived from an EMBL/GenBank/DDBJ whole genome shotgun (WGS) entry which is preliminary data.</text>
</comment>
<keyword evidence="2" id="KW-1185">Reference proteome</keyword>
<reference evidence="1 2" key="1">
    <citation type="submission" date="2020-10" db="EMBL/GenBank/DDBJ databases">
        <title>Draft genome of Ramlibacter aquaticus LMG 30558.</title>
        <authorList>
            <person name="Props R."/>
        </authorList>
    </citation>
    <scope>NUCLEOTIDE SEQUENCE [LARGE SCALE GENOMIC DNA]</scope>
    <source>
        <strain evidence="1 2">LMG 30558</strain>
    </source>
</reference>
<accession>A0ABR9SHT9</accession>
<protein>
    <recommendedName>
        <fullName evidence="3">ParB/Sulfiredoxin domain-containing protein</fullName>
    </recommendedName>
</protein>
<dbReference type="RefSeq" id="WP_193781445.1">
    <property type="nucleotide sequence ID" value="NZ_JADDOJ010000068.1"/>
</dbReference>
<evidence type="ECO:0000313" key="1">
    <source>
        <dbReference type="EMBL" id="MBE7941883.1"/>
    </source>
</evidence>
<evidence type="ECO:0000313" key="2">
    <source>
        <dbReference type="Proteomes" id="UP000715965"/>
    </source>
</evidence>
<dbReference type="InterPro" id="IPR036086">
    <property type="entry name" value="ParB/Sulfiredoxin_sf"/>
</dbReference>
<dbReference type="Proteomes" id="UP000715965">
    <property type="component" value="Unassembled WGS sequence"/>
</dbReference>
<organism evidence="1 2">
    <name type="scientific">Ramlibacter aquaticus</name>
    <dbReference type="NCBI Taxonomy" id="2780094"/>
    <lineage>
        <taxon>Bacteria</taxon>
        <taxon>Pseudomonadati</taxon>
        <taxon>Pseudomonadota</taxon>
        <taxon>Betaproteobacteria</taxon>
        <taxon>Burkholderiales</taxon>
        <taxon>Comamonadaceae</taxon>
        <taxon>Ramlibacter</taxon>
    </lineage>
</organism>
<proteinExistence type="predicted"/>
<dbReference type="SUPFAM" id="SSF110849">
    <property type="entry name" value="ParB/Sulfiredoxin"/>
    <property type="match status" value="1"/>
</dbReference>
<dbReference type="EMBL" id="JADDOJ010000068">
    <property type="protein sequence ID" value="MBE7941883.1"/>
    <property type="molecule type" value="Genomic_DNA"/>
</dbReference>
<evidence type="ECO:0008006" key="3">
    <source>
        <dbReference type="Google" id="ProtNLM"/>
    </source>
</evidence>
<gene>
    <name evidence="1" type="ORF">IM725_14995</name>
</gene>
<name>A0ABR9SHT9_9BURK</name>